<evidence type="ECO:0000259" key="4">
    <source>
        <dbReference type="Pfam" id="PF07804"/>
    </source>
</evidence>
<accession>A0A4Z0WE00</accession>
<evidence type="ECO:0000256" key="1">
    <source>
        <dbReference type="ARBA" id="ARBA00010164"/>
    </source>
</evidence>
<dbReference type="InterPro" id="IPR017508">
    <property type="entry name" value="HipA_N1"/>
</dbReference>
<evidence type="ECO:0000313" key="6">
    <source>
        <dbReference type="EMBL" id="TGG93462.1"/>
    </source>
</evidence>
<dbReference type="PANTHER" id="PTHR37419:SF1">
    <property type="entry name" value="SERINE_THREONINE-PROTEIN KINASE TOXIN HIPA"/>
    <property type="match status" value="1"/>
</dbReference>
<dbReference type="Proteomes" id="UP000297475">
    <property type="component" value="Unassembled WGS sequence"/>
</dbReference>
<feature type="domain" description="HipA N-terminal subdomain 1" evidence="5">
    <location>
        <begin position="32"/>
        <end position="127"/>
    </location>
</feature>
<organism evidence="6 7">
    <name type="scientific">Natronospirillum operosum</name>
    <dbReference type="NCBI Taxonomy" id="2759953"/>
    <lineage>
        <taxon>Bacteria</taxon>
        <taxon>Pseudomonadati</taxon>
        <taxon>Pseudomonadota</taxon>
        <taxon>Gammaproteobacteria</taxon>
        <taxon>Oceanospirillales</taxon>
        <taxon>Natronospirillaceae</taxon>
        <taxon>Natronospirillum</taxon>
    </lineage>
</organism>
<dbReference type="InterPro" id="IPR012893">
    <property type="entry name" value="HipA-like_C"/>
</dbReference>
<comment type="caution">
    <text evidence="6">The sequence shown here is derived from an EMBL/GenBank/DDBJ whole genome shotgun (WGS) entry which is preliminary data.</text>
</comment>
<keyword evidence="3" id="KW-0418">Kinase</keyword>
<dbReference type="GO" id="GO:0004674">
    <property type="term" value="F:protein serine/threonine kinase activity"/>
    <property type="evidence" value="ECO:0007669"/>
    <property type="project" value="TreeGrafter"/>
</dbReference>
<sequence>MPHLQPSRCQSSAGAGFRSVPGRQQLMTATGTVWWGNQRVGTLREDQHRLLRFRYDRSWLKRGGFAVSISLPVALGEQEQDAHSYFSGLLPEGETRLRVCRQLGLNSDDDAGLLLAIGGDCAGALSVLPDGITPEAEASAAESLSPEDFQQMILTRGARSPFRSERRQRFSLAGAQEKFTIVQDRAGYRLPNAALPSTHLVKFETVPHVCFAEYMATRIAGSLGLPTVAVDYCVLPESAAPGQPPQPYLMLERYDRLQDPASGGMQRLHQEDLTQALAYPSSLKYEYEGGPSMADIVTLLRESVDRPVNAVTQLRDWQIFNVLIGNWDGHAKNLALLYQTDSSVPSLTPFYDLISIEYINRVGGARYAREMALAVGGQYTPERIGIQAWRTFASDLGVPARALLDRVRAMASALPDHAQQALADFQHRHHRHPVHNELLRMIERRCRWVLQALG</sequence>
<evidence type="ECO:0000256" key="2">
    <source>
        <dbReference type="ARBA" id="ARBA00022679"/>
    </source>
</evidence>
<keyword evidence="7" id="KW-1185">Reference proteome</keyword>
<reference evidence="6 7" key="1">
    <citation type="submission" date="2019-04" db="EMBL/GenBank/DDBJ databases">
        <title>Natronospirillum operosus gen. nov., sp. nov., a haloalkaliphilic satellite isolated from decaying biomass of laboratory culture of cyanobacterium Geitlerinema sp. and proposal of Natronospirillaceae fam. nov. and Saccharospirillaceae fam. nov.</title>
        <authorList>
            <person name="Kevbrin V."/>
            <person name="Boltyanskaya Y."/>
            <person name="Koziaeva V."/>
            <person name="Grouzdev D.S."/>
            <person name="Park M."/>
            <person name="Cho J."/>
        </authorList>
    </citation>
    <scope>NUCLEOTIDE SEQUENCE [LARGE SCALE GENOMIC DNA]</scope>
    <source>
        <strain evidence="6 7">G-116</strain>
    </source>
</reference>
<dbReference type="EMBL" id="SRMF01000003">
    <property type="protein sequence ID" value="TGG93462.1"/>
    <property type="molecule type" value="Genomic_DNA"/>
</dbReference>
<gene>
    <name evidence="6" type="ORF">E4656_10465</name>
</gene>
<keyword evidence="2" id="KW-0808">Transferase</keyword>
<dbReference type="Pfam" id="PF13657">
    <property type="entry name" value="Couple_hipA"/>
    <property type="match status" value="1"/>
</dbReference>
<proteinExistence type="inferred from homology"/>
<dbReference type="InterPro" id="IPR052028">
    <property type="entry name" value="HipA_Ser/Thr_kinase"/>
</dbReference>
<dbReference type="Gene3D" id="1.10.1070.20">
    <property type="match status" value="1"/>
</dbReference>
<dbReference type="OrthoDB" id="9805913at2"/>
<evidence type="ECO:0000259" key="5">
    <source>
        <dbReference type="Pfam" id="PF13657"/>
    </source>
</evidence>
<name>A0A4Z0WE00_9GAMM</name>
<comment type="similarity">
    <text evidence="1">Belongs to the HipA Ser/Thr kinase family.</text>
</comment>
<dbReference type="PANTHER" id="PTHR37419">
    <property type="entry name" value="SERINE/THREONINE-PROTEIN KINASE TOXIN HIPA"/>
    <property type="match status" value="1"/>
</dbReference>
<evidence type="ECO:0000313" key="7">
    <source>
        <dbReference type="Proteomes" id="UP000297475"/>
    </source>
</evidence>
<dbReference type="AlphaFoldDB" id="A0A4Z0WE00"/>
<dbReference type="NCBIfam" id="TIGR03071">
    <property type="entry name" value="couple_hipA"/>
    <property type="match status" value="1"/>
</dbReference>
<feature type="domain" description="HipA-like C-terminal" evidence="4">
    <location>
        <begin position="170"/>
        <end position="416"/>
    </location>
</feature>
<protein>
    <submittedName>
        <fullName evidence="6">Type II toxin-antitoxin system HipA family toxin</fullName>
    </submittedName>
</protein>
<evidence type="ECO:0000256" key="3">
    <source>
        <dbReference type="ARBA" id="ARBA00022777"/>
    </source>
</evidence>
<dbReference type="Pfam" id="PF07804">
    <property type="entry name" value="HipA_C"/>
    <property type="match status" value="1"/>
</dbReference>
<dbReference type="GO" id="GO:0005829">
    <property type="term" value="C:cytosol"/>
    <property type="evidence" value="ECO:0007669"/>
    <property type="project" value="TreeGrafter"/>
</dbReference>